<proteinExistence type="predicted"/>
<comment type="caution">
    <text evidence="2">The sequence shown here is derived from an EMBL/GenBank/DDBJ whole genome shotgun (WGS) entry which is preliminary data.</text>
</comment>
<evidence type="ECO:0000256" key="1">
    <source>
        <dbReference type="SAM" id="MobiDB-lite"/>
    </source>
</evidence>
<feature type="region of interest" description="Disordered" evidence="1">
    <location>
        <begin position="131"/>
        <end position="161"/>
    </location>
</feature>
<name>A0ABQ9G6P4_9NEOP</name>
<dbReference type="EMBL" id="JARBHB010000016">
    <property type="protein sequence ID" value="KAJ8867117.1"/>
    <property type="molecule type" value="Genomic_DNA"/>
</dbReference>
<keyword evidence="3" id="KW-1185">Reference proteome</keyword>
<evidence type="ECO:0000313" key="3">
    <source>
        <dbReference type="Proteomes" id="UP001159363"/>
    </source>
</evidence>
<accession>A0ABQ9G6P4</accession>
<evidence type="ECO:0000313" key="2">
    <source>
        <dbReference type="EMBL" id="KAJ8867117.1"/>
    </source>
</evidence>
<gene>
    <name evidence="2" type="ORF">PR048_032980</name>
</gene>
<dbReference type="Proteomes" id="UP001159363">
    <property type="component" value="Chromosome 15"/>
</dbReference>
<organism evidence="2 3">
    <name type="scientific">Dryococelus australis</name>
    <dbReference type="NCBI Taxonomy" id="614101"/>
    <lineage>
        <taxon>Eukaryota</taxon>
        <taxon>Metazoa</taxon>
        <taxon>Ecdysozoa</taxon>
        <taxon>Arthropoda</taxon>
        <taxon>Hexapoda</taxon>
        <taxon>Insecta</taxon>
        <taxon>Pterygota</taxon>
        <taxon>Neoptera</taxon>
        <taxon>Polyneoptera</taxon>
        <taxon>Phasmatodea</taxon>
        <taxon>Verophasmatodea</taxon>
        <taxon>Anareolatae</taxon>
        <taxon>Phasmatidae</taxon>
        <taxon>Eurycanthinae</taxon>
        <taxon>Dryococelus</taxon>
    </lineage>
</organism>
<sequence length="445" mass="48139">MPELITDSKAVHRLSSPKSTWKGVLQLQDIFTGQRHVRTWPVSTGYQGPESMLTRCAGDDSLSAAVLLAMEESMLTRCAGDDSLSAAVLLAMEESMLTRCSGDDSLSAAVLLAMEESMLTACARDGSLEIPEETRRPVASSGTSSTCENPGATPPGIELGSPWWEATKDFCCGLRFESNSTLCDGSRMLRCSNRLLSLRPIFSGLQGTSKKRHYWHVTPDVGILGKRCAIAEPRLKSGPGLCRPAPALITAYSLPHSFAIPLRNPLGAPTTVFCLVFPFDLSLLDLTFTTLDVWSPRPKKVLNIDSNISRVRIPYGWHVCWTMPLVGGFSRGSPCFPRAAPCSPQISSLSLPLTPVLTMCCTGRAHMVDAAGRWVFSGFSLLSPRCSMLASALVTLSTPDARVDDVLHGEGTHGRCRWSVGFLGVLPAFPALLHARLSSRHSLYT</sequence>
<reference evidence="2 3" key="1">
    <citation type="submission" date="2023-02" db="EMBL/GenBank/DDBJ databases">
        <title>LHISI_Scaffold_Assembly.</title>
        <authorList>
            <person name="Stuart O.P."/>
            <person name="Cleave R."/>
            <person name="Magrath M.J.L."/>
            <person name="Mikheyev A.S."/>
        </authorList>
    </citation>
    <scope>NUCLEOTIDE SEQUENCE [LARGE SCALE GENOMIC DNA]</scope>
    <source>
        <strain evidence="2">Daus_M_001</strain>
        <tissue evidence="2">Leg muscle</tissue>
    </source>
</reference>
<protein>
    <submittedName>
        <fullName evidence="2">Uncharacterized protein</fullName>
    </submittedName>
</protein>